<dbReference type="InterPro" id="IPR036736">
    <property type="entry name" value="ACP-like_sf"/>
</dbReference>
<dbReference type="AlphaFoldDB" id="A0A5P2AKI1"/>
<evidence type="ECO:0000313" key="2">
    <source>
        <dbReference type="Proteomes" id="UP000324106"/>
    </source>
</evidence>
<gene>
    <name evidence="1" type="ORF">DEJ46_03620</name>
</gene>
<dbReference type="EMBL" id="CP029194">
    <property type="protein sequence ID" value="QES18297.1"/>
    <property type="molecule type" value="Genomic_DNA"/>
</dbReference>
<dbReference type="SUPFAM" id="SSF47336">
    <property type="entry name" value="ACP-like"/>
    <property type="match status" value="1"/>
</dbReference>
<dbReference type="Gene3D" id="1.10.1200.10">
    <property type="entry name" value="ACP-like"/>
    <property type="match status" value="1"/>
</dbReference>
<dbReference type="RefSeq" id="WP_150264121.1">
    <property type="nucleotide sequence ID" value="NZ_CP029194.1"/>
</dbReference>
<protein>
    <submittedName>
        <fullName evidence="1">Acetyl xylan esterase</fullName>
    </submittedName>
</protein>
<dbReference type="OrthoDB" id="3396741at2"/>
<reference evidence="1 2" key="1">
    <citation type="submission" date="2018-05" db="EMBL/GenBank/DDBJ databases">
        <title>Streptomyces venezuelae.</title>
        <authorList>
            <person name="Kim W."/>
            <person name="Lee N."/>
            <person name="Cho B.-K."/>
        </authorList>
    </citation>
    <scope>NUCLEOTIDE SEQUENCE [LARGE SCALE GENOMIC DNA]</scope>
    <source>
        <strain evidence="1 2">ATCC 15068</strain>
    </source>
</reference>
<evidence type="ECO:0000313" key="1">
    <source>
        <dbReference type="EMBL" id="QES18297.1"/>
    </source>
</evidence>
<proteinExistence type="predicted"/>
<accession>A0A5P2AKI1</accession>
<sequence length="88" mass="9719">MERIAAWLHEKNPGLDGPIDVDEDLIEARLIDSMDFLEFIDLLEEISGDSIDLQEVTIDDFRTLGRVERRFLTRSGTAAARGGAAATG</sequence>
<dbReference type="Proteomes" id="UP000324106">
    <property type="component" value="Chromosome"/>
</dbReference>
<organism evidence="1 2">
    <name type="scientific">Streptomyces venezuelae</name>
    <dbReference type="NCBI Taxonomy" id="54571"/>
    <lineage>
        <taxon>Bacteria</taxon>
        <taxon>Bacillati</taxon>
        <taxon>Actinomycetota</taxon>
        <taxon>Actinomycetes</taxon>
        <taxon>Kitasatosporales</taxon>
        <taxon>Streptomycetaceae</taxon>
        <taxon>Streptomyces</taxon>
    </lineage>
</organism>
<name>A0A5P2AKI1_STRVZ</name>